<evidence type="ECO:0000256" key="1">
    <source>
        <dbReference type="SAM" id="MobiDB-lite"/>
    </source>
</evidence>
<reference evidence="2" key="1">
    <citation type="submission" date="2021-11" db="EMBL/GenBank/DDBJ databases">
        <authorList>
            <person name="Schell T."/>
        </authorList>
    </citation>
    <scope>NUCLEOTIDE SEQUENCE</scope>
    <source>
        <strain evidence="2">M5</strain>
    </source>
</reference>
<organism evidence="2 3">
    <name type="scientific">Daphnia galeata</name>
    <dbReference type="NCBI Taxonomy" id="27404"/>
    <lineage>
        <taxon>Eukaryota</taxon>
        <taxon>Metazoa</taxon>
        <taxon>Ecdysozoa</taxon>
        <taxon>Arthropoda</taxon>
        <taxon>Crustacea</taxon>
        <taxon>Branchiopoda</taxon>
        <taxon>Diplostraca</taxon>
        <taxon>Cladocera</taxon>
        <taxon>Anomopoda</taxon>
        <taxon>Daphniidae</taxon>
        <taxon>Daphnia</taxon>
    </lineage>
</organism>
<evidence type="ECO:0000313" key="2">
    <source>
        <dbReference type="EMBL" id="CAH0105233.1"/>
    </source>
</evidence>
<evidence type="ECO:0000313" key="3">
    <source>
        <dbReference type="Proteomes" id="UP000789390"/>
    </source>
</evidence>
<gene>
    <name evidence="2" type="ORF">DGAL_LOCUS8250</name>
</gene>
<name>A0A8J2RXW5_9CRUS</name>
<dbReference type="AlphaFoldDB" id="A0A8J2RXW5"/>
<sequence>MEFCKMDTIEFWIWEHATKYGMTKVLRKIKSCFSPIIIPNSWLSALYLRQIKNEWSQPDNKISPNELNALKQSLTSTFKHFIKDLKHYMKISDCIQLDLCCKAAFLVVRSAESKNAVIYKVKEKMFPCWDLVIWKKIKDSFGLKDDLIMEDIKQFYSGIRLKLCQIDHEKKILNQFGDMMKKHFPSLISFMQKIKLSKLERIQLNKMKLDKKYEFLRVRLNGGLVNELVVLELLETIQRKKIIESASKFLKEAKMDEASTDDDSKEVYLYALPPDKFENYDNQMYPTCFLTNPFMSTDIVVENDGILEEMVVRRNIPRKPDGKDFGPHWFSDTRCLVMKTEKNVLTIDRDCFKITENFPAVFSTHNPSISDHSFKSSLAVGDGLVDKKQLNPATEKPAKGTVDNDNNTDFGNRNLQLVSKILVSTVETERVNSIQSWIDDNPLVSPSSIENGIFPVNGETKEKLLFSSGIKDNCVLPEEGKMPFEKNVRTAPILSQISDPVATEECRKSYEVLTEYKSSERCISPSDTEYVSSTTASTSSCRRRQTRYKYLTESANREKRKHHLNKDADDSSSSSNTFIRRLRSQLEKTNSECLPGRVTRSKRKCRKLSISSSSSGWDGTPLLVEEFSNYHTPALQQDSKSSEDNALELRTGIKRKLSLDEESDSPKSKRFPLENLSDGKRMLPNILETLQKHSAQLLMNDPLFFEHCEKLDLCILRVLRSHGEKLSISDKEELPK</sequence>
<feature type="region of interest" description="Disordered" evidence="1">
    <location>
        <begin position="552"/>
        <end position="576"/>
    </location>
</feature>
<accession>A0A8J2RXW5</accession>
<dbReference type="OrthoDB" id="6361113at2759"/>
<proteinExistence type="predicted"/>
<dbReference type="EMBL" id="CAKKLH010000179">
    <property type="protein sequence ID" value="CAH0105233.1"/>
    <property type="molecule type" value="Genomic_DNA"/>
</dbReference>
<protein>
    <submittedName>
        <fullName evidence="2">Uncharacterized protein</fullName>
    </submittedName>
</protein>
<dbReference type="Proteomes" id="UP000789390">
    <property type="component" value="Unassembled WGS sequence"/>
</dbReference>
<comment type="caution">
    <text evidence="2">The sequence shown here is derived from an EMBL/GenBank/DDBJ whole genome shotgun (WGS) entry which is preliminary data.</text>
</comment>
<keyword evidence="3" id="KW-1185">Reference proteome</keyword>